<evidence type="ECO:0000313" key="3">
    <source>
        <dbReference type="Proteomes" id="UP000422108"/>
    </source>
</evidence>
<evidence type="ECO:0000313" key="2">
    <source>
        <dbReference type="EMBL" id="BBO89663.1"/>
    </source>
</evidence>
<feature type="transmembrane region" description="Helical" evidence="1">
    <location>
        <begin position="42"/>
        <end position="61"/>
    </location>
</feature>
<keyword evidence="3" id="KW-1185">Reference proteome</keyword>
<protein>
    <submittedName>
        <fullName evidence="2">Uncharacterized protein</fullName>
    </submittedName>
</protein>
<accession>A0A5K8AAD3</accession>
<gene>
    <name evidence="2" type="ORF">DSCOOX_28430</name>
</gene>
<dbReference type="Proteomes" id="UP000422108">
    <property type="component" value="Chromosome"/>
</dbReference>
<sequence>MVSGLSAQEIQAIVEKSLDNKLRRIIRKLSVKENTGSNVKDIAGGIGYIFVLVGIGTYFNYRRKKA</sequence>
<dbReference type="AlphaFoldDB" id="A0A5K8AAD3"/>
<reference evidence="2 3" key="1">
    <citation type="submission" date="2019-11" db="EMBL/GenBank/DDBJ databases">
        <title>Comparative genomics of hydrocarbon-degrading Desulfosarcina strains.</title>
        <authorList>
            <person name="Watanabe M."/>
            <person name="Kojima H."/>
            <person name="Fukui M."/>
        </authorList>
    </citation>
    <scope>NUCLEOTIDE SEQUENCE [LARGE SCALE GENOMIC DNA]</scope>
    <source>
        <strain evidence="3">oXyS1</strain>
    </source>
</reference>
<name>A0A5K8AAD3_9BACT</name>
<keyword evidence="1" id="KW-0812">Transmembrane</keyword>
<evidence type="ECO:0000256" key="1">
    <source>
        <dbReference type="SAM" id="Phobius"/>
    </source>
</evidence>
<keyword evidence="1" id="KW-0472">Membrane</keyword>
<dbReference type="EMBL" id="AP021879">
    <property type="protein sequence ID" value="BBO89663.1"/>
    <property type="molecule type" value="Genomic_DNA"/>
</dbReference>
<keyword evidence="1" id="KW-1133">Transmembrane helix</keyword>
<proteinExistence type="predicted"/>
<organism evidence="2 3">
    <name type="scientific">Desulfosarcina ovata subsp. ovata</name>
    <dbReference type="NCBI Taxonomy" id="2752305"/>
    <lineage>
        <taxon>Bacteria</taxon>
        <taxon>Pseudomonadati</taxon>
        <taxon>Thermodesulfobacteriota</taxon>
        <taxon>Desulfobacteria</taxon>
        <taxon>Desulfobacterales</taxon>
        <taxon>Desulfosarcinaceae</taxon>
        <taxon>Desulfosarcina</taxon>
    </lineage>
</organism>